<comment type="caution">
    <text evidence="2">The sequence shown here is derived from an EMBL/GenBank/DDBJ whole genome shotgun (WGS) entry which is preliminary data.</text>
</comment>
<sequence>MSFSSEETILKLQKENKKLIEENESLKTRMNIPSNKGEQITADHLQLVLEDLKRNGVISKYKVYNNLSIDGIENNSPRQIDHLIITTRGIFVIETKHWKGDIYYNFSEKDLNKYNLGGLKEYLYDEEAKSYKTFILDSNNYNLVFNSYGHPFKQVLTTAKAVKEKFSLDFVNPIIYFNYCGDYKLYIGNNEKYVSCASSKNELSDTIYKKMTTDNKFNRYYSDDEINEISQRVERPFKLNIND</sequence>
<protein>
    <submittedName>
        <fullName evidence="2">NERD domain-containing protein</fullName>
    </submittedName>
</protein>
<reference evidence="2 3" key="1">
    <citation type="submission" date="2019-04" db="EMBL/GenBank/DDBJ databases">
        <title>Genomic characterization of Staphylococcus petrasii strains.</title>
        <authorList>
            <person name="Vrbovska V."/>
            <person name="Kovarovic V."/>
            <person name="Maslanova I."/>
            <person name="Indrakova A."/>
            <person name="Petras P."/>
            <person name="Sedo O."/>
            <person name="Svec P."/>
            <person name="Fisarova L."/>
            <person name="Sedlacek I."/>
            <person name="Doskar J."/>
            <person name="Pantucek R."/>
        </authorList>
    </citation>
    <scope>NUCLEOTIDE SEQUENCE [LARGE SCALE GENOMIC DNA]</scope>
    <source>
        <strain evidence="2 3">CCM 8529</strain>
    </source>
</reference>
<gene>
    <name evidence="2" type="ORF">E2558_11680</name>
</gene>
<dbReference type="PROSITE" id="PS50965">
    <property type="entry name" value="NERD"/>
    <property type="match status" value="1"/>
</dbReference>
<evidence type="ECO:0000259" key="1">
    <source>
        <dbReference type="PROSITE" id="PS50965"/>
    </source>
</evidence>
<dbReference type="RefSeq" id="WP_126564565.1">
    <property type="nucleotide sequence ID" value="NZ_BMCY01000011.1"/>
</dbReference>
<dbReference type="AlphaFoldDB" id="A0A4Z1BPQ2"/>
<keyword evidence="3" id="KW-1185">Reference proteome</keyword>
<dbReference type="Proteomes" id="UP000297459">
    <property type="component" value="Unassembled WGS sequence"/>
</dbReference>
<feature type="domain" description="NERD" evidence="1">
    <location>
        <begin position="41"/>
        <end position="142"/>
    </location>
</feature>
<accession>A0A4Z1BPQ2</accession>
<organism evidence="2 3">
    <name type="scientific">Staphylococcus pragensis</name>
    <dbReference type="NCBI Taxonomy" id="1611836"/>
    <lineage>
        <taxon>Bacteria</taxon>
        <taxon>Bacillati</taxon>
        <taxon>Bacillota</taxon>
        <taxon>Bacilli</taxon>
        <taxon>Bacillales</taxon>
        <taxon>Staphylococcaceae</taxon>
        <taxon>Staphylococcus</taxon>
    </lineage>
</organism>
<name>A0A4Z1BPQ2_9STAP</name>
<dbReference type="Pfam" id="PF08378">
    <property type="entry name" value="NERD"/>
    <property type="match status" value="1"/>
</dbReference>
<evidence type="ECO:0000313" key="2">
    <source>
        <dbReference type="EMBL" id="TGN22591.1"/>
    </source>
</evidence>
<evidence type="ECO:0000313" key="3">
    <source>
        <dbReference type="Proteomes" id="UP000297459"/>
    </source>
</evidence>
<proteinExistence type="predicted"/>
<dbReference type="InterPro" id="IPR011528">
    <property type="entry name" value="NERD"/>
</dbReference>
<dbReference type="EMBL" id="SRPJ01000011">
    <property type="protein sequence ID" value="TGN22591.1"/>
    <property type="molecule type" value="Genomic_DNA"/>
</dbReference>